<evidence type="ECO:0000256" key="1">
    <source>
        <dbReference type="SAM" id="MobiDB-lite"/>
    </source>
</evidence>
<sequence>MTLSREPLAPATVLRNESRAKRSGSATRHRGANSVTGSRVLPRGSACGLHGRKNPVVSALESY</sequence>
<dbReference type="Proteomes" id="UP001549184">
    <property type="component" value="Unassembled WGS sequence"/>
</dbReference>
<evidence type="ECO:0000313" key="2">
    <source>
        <dbReference type="EMBL" id="MET3652490.1"/>
    </source>
</evidence>
<gene>
    <name evidence="2" type="ORF">ABIC75_002222</name>
</gene>
<accession>A0ABV2JUH5</accession>
<feature type="region of interest" description="Disordered" evidence="1">
    <location>
        <begin position="1"/>
        <end position="63"/>
    </location>
</feature>
<name>A0ABV2JUH5_9GAMM</name>
<comment type="caution">
    <text evidence="2">The sequence shown here is derived from an EMBL/GenBank/DDBJ whole genome shotgun (WGS) entry which is preliminary data.</text>
</comment>
<keyword evidence="3" id="KW-1185">Reference proteome</keyword>
<reference evidence="2 3" key="1">
    <citation type="submission" date="2024-06" db="EMBL/GenBank/DDBJ databases">
        <title>Sorghum-associated microbial communities from plants grown in Nebraska, USA.</title>
        <authorList>
            <person name="Schachtman D."/>
        </authorList>
    </citation>
    <scope>NUCLEOTIDE SEQUENCE [LARGE SCALE GENOMIC DNA]</scope>
    <source>
        <strain evidence="2 3">1073</strain>
    </source>
</reference>
<proteinExistence type="predicted"/>
<organism evidence="2 3">
    <name type="scientific">Dyella japonica</name>
    <dbReference type="NCBI Taxonomy" id="231455"/>
    <lineage>
        <taxon>Bacteria</taxon>
        <taxon>Pseudomonadati</taxon>
        <taxon>Pseudomonadota</taxon>
        <taxon>Gammaproteobacteria</taxon>
        <taxon>Lysobacterales</taxon>
        <taxon>Rhodanobacteraceae</taxon>
        <taxon>Dyella</taxon>
    </lineage>
</organism>
<dbReference type="EMBL" id="JBEPMU010000003">
    <property type="protein sequence ID" value="MET3652490.1"/>
    <property type="molecule type" value="Genomic_DNA"/>
</dbReference>
<protein>
    <submittedName>
        <fullName evidence="2">Uncharacterized protein</fullName>
    </submittedName>
</protein>
<evidence type="ECO:0000313" key="3">
    <source>
        <dbReference type="Proteomes" id="UP001549184"/>
    </source>
</evidence>